<dbReference type="AlphaFoldDB" id="A0A086AUF5"/>
<evidence type="ECO:0000256" key="1">
    <source>
        <dbReference type="ARBA" id="ARBA00010617"/>
    </source>
</evidence>
<dbReference type="SUPFAM" id="SSF48264">
    <property type="entry name" value="Cytochrome P450"/>
    <property type="match status" value="1"/>
</dbReference>
<name>A0A086AUF5_FLAHY</name>
<reference evidence="8 10" key="1">
    <citation type="submission" date="2014-07" db="EMBL/GenBank/DDBJ databases">
        <title>Genome of Flavobacterium hydatis DSM 2063.</title>
        <authorList>
            <person name="Pipes S.E."/>
            <person name="Stropko S.J."/>
            <person name="Newman J.D."/>
        </authorList>
    </citation>
    <scope>NUCLEOTIDE SEQUENCE [LARGE SCALE GENOMIC DNA]</scope>
    <source>
        <strain evidence="8 10">DSM 2063</strain>
    </source>
</reference>
<dbReference type="GO" id="GO:0016705">
    <property type="term" value="F:oxidoreductase activity, acting on paired donors, with incorporation or reduction of molecular oxygen"/>
    <property type="evidence" value="ECO:0007669"/>
    <property type="project" value="InterPro"/>
</dbReference>
<keyword evidence="4 7" id="KW-0560">Oxidoreductase</keyword>
<dbReference type="InterPro" id="IPR001128">
    <property type="entry name" value="Cyt_P450"/>
</dbReference>
<evidence type="ECO:0000256" key="7">
    <source>
        <dbReference type="RuleBase" id="RU000461"/>
    </source>
</evidence>
<reference evidence="9 11" key="2">
    <citation type="submission" date="2016-11" db="EMBL/GenBank/DDBJ databases">
        <title>Whole genomes of Flavobacteriaceae.</title>
        <authorList>
            <person name="Stine C."/>
            <person name="Li C."/>
            <person name="Tadesse D."/>
        </authorList>
    </citation>
    <scope>NUCLEOTIDE SEQUENCE [LARGE SCALE GENOMIC DNA]</scope>
    <source>
        <strain evidence="9 11">ATCC 29551</strain>
    </source>
</reference>
<dbReference type="FunFam" id="1.10.630.10:FF:000018">
    <property type="entry name" value="Cytochrome P450 monooxygenase"/>
    <property type="match status" value="1"/>
</dbReference>
<dbReference type="GO" id="GO:0005506">
    <property type="term" value="F:iron ion binding"/>
    <property type="evidence" value="ECO:0007669"/>
    <property type="project" value="InterPro"/>
</dbReference>
<dbReference type="Pfam" id="PF00067">
    <property type="entry name" value="p450"/>
    <property type="match status" value="1"/>
</dbReference>
<comment type="similarity">
    <text evidence="1 7">Belongs to the cytochrome P450 family.</text>
</comment>
<dbReference type="InterPro" id="IPR002397">
    <property type="entry name" value="Cyt_P450_B"/>
</dbReference>
<evidence type="ECO:0000256" key="3">
    <source>
        <dbReference type="ARBA" id="ARBA00022723"/>
    </source>
</evidence>
<dbReference type="PANTHER" id="PTHR46696:SF1">
    <property type="entry name" value="CYTOCHROME P450 YJIB-RELATED"/>
    <property type="match status" value="1"/>
</dbReference>
<evidence type="ECO:0000256" key="2">
    <source>
        <dbReference type="ARBA" id="ARBA00022617"/>
    </source>
</evidence>
<evidence type="ECO:0000256" key="4">
    <source>
        <dbReference type="ARBA" id="ARBA00023002"/>
    </source>
</evidence>
<dbReference type="PANTHER" id="PTHR46696">
    <property type="entry name" value="P450, PUTATIVE (EUROFUNG)-RELATED"/>
    <property type="match status" value="1"/>
</dbReference>
<keyword evidence="2 7" id="KW-0349">Heme</keyword>
<dbReference type="InterPro" id="IPR017972">
    <property type="entry name" value="Cyt_P450_CS"/>
</dbReference>
<proteinExistence type="inferred from homology"/>
<dbReference type="InterPro" id="IPR036396">
    <property type="entry name" value="Cyt_P450_sf"/>
</dbReference>
<keyword evidence="3 7" id="KW-0479">Metal-binding</keyword>
<accession>A0A086AUF5</accession>
<dbReference type="EMBL" id="MUGY01000001">
    <property type="protein sequence ID" value="OXA98542.1"/>
    <property type="molecule type" value="Genomic_DNA"/>
</dbReference>
<dbReference type="Gene3D" id="1.10.630.10">
    <property type="entry name" value="Cytochrome P450"/>
    <property type="match status" value="1"/>
</dbReference>
<evidence type="ECO:0000313" key="9">
    <source>
        <dbReference type="EMBL" id="OXA98542.1"/>
    </source>
</evidence>
<dbReference type="EMBL" id="JPRM01000001">
    <property type="protein sequence ID" value="KFF20319.1"/>
    <property type="molecule type" value="Genomic_DNA"/>
</dbReference>
<dbReference type="PROSITE" id="PS00086">
    <property type="entry name" value="CYTOCHROME_P450"/>
    <property type="match status" value="1"/>
</dbReference>
<dbReference type="eggNOG" id="COG2124">
    <property type="taxonomic scope" value="Bacteria"/>
</dbReference>
<gene>
    <name evidence="9" type="ORF">B0A62_00910</name>
    <name evidence="8" type="ORF">IW20_00745</name>
</gene>
<keyword evidence="5 7" id="KW-0408">Iron</keyword>
<evidence type="ECO:0000313" key="8">
    <source>
        <dbReference type="EMBL" id="KFF20319.1"/>
    </source>
</evidence>
<organism evidence="8 10">
    <name type="scientific">Flavobacterium hydatis</name>
    <name type="common">Cytophaga aquatilis</name>
    <dbReference type="NCBI Taxonomy" id="991"/>
    <lineage>
        <taxon>Bacteria</taxon>
        <taxon>Pseudomonadati</taxon>
        <taxon>Bacteroidota</taxon>
        <taxon>Flavobacteriia</taxon>
        <taxon>Flavobacteriales</taxon>
        <taxon>Flavobacteriaceae</taxon>
        <taxon>Flavobacterium</taxon>
    </lineage>
</organism>
<evidence type="ECO:0000256" key="5">
    <source>
        <dbReference type="ARBA" id="ARBA00023004"/>
    </source>
</evidence>
<keyword evidence="6 7" id="KW-0503">Monooxygenase</keyword>
<dbReference type="PRINTS" id="PR00359">
    <property type="entry name" value="BP450"/>
</dbReference>
<comment type="caution">
    <text evidence="8">The sequence shown here is derived from an EMBL/GenBank/DDBJ whole genome shotgun (WGS) entry which is preliminary data.</text>
</comment>
<evidence type="ECO:0000313" key="11">
    <source>
        <dbReference type="Proteomes" id="UP000198424"/>
    </source>
</evidence>
<sequence length="401" mass="46141">MDFYNPEFIANPELTFQKLRNTAPIQQITLGDEFPVWLISRYDDITNVLRDSRFIKSPDNLRSSTNEPLKGKTERNTPAYVLRRWHMLAKDPPQHTRLRNFSKKAFTPKIIKEMRSRILQITNGLIDTIYNTQKIDFIDDFAYQLPIIVITELLDLPIEDREKIRNWSDILIEVQITEKNKQSINENSQAFTDYLKNIFALRRKKPGNDLISSFLKLEETKNHMTEDELYATIFLLIIAGHETTVNLIGNGIHALLSHPEQLNLLKNNPHLIHSAVEEILRYNGPVLTSTMRLAAVDIVINNITIKKGEGVLVLLSSANQDETQFDNPLKFDITRKSSQHLAFGYGIHFCIGAPLARLECEIAINTILKRLPNIKFDTKSNPPEWRASTIVRGLKKFPVVF</sequence>
<dbReference type="CDD" id="cd11029">
    <property type="entry name" value="CYP107-like"/>
    <property type="match status" value="1"/>
</dbReference>
<dbReference type="STRING" id="991.IW20_00745"/>
<dbReference type="Proteomes" id="UP000198424">
    <property type="component" value="Unassembled WGS sequence"/>
</dbReference>
<evidence type="ECO:0000256" key="6">
    <source>
        <dbReference type="ARBA" id="ARBA00023033"/>
    </source>
</evidence>
<dbReference type="Proteomes" id="UP000028712">
    <property type="component" value="Unassembled WGS sequence"/>
</dbReference>
<dbReference type="GO" id="GO:0004497">
    <property type="term" value="F:monooxygenase activity"/>
    <property type="evidence" value="ECO:0007669"/>
    <property type="project" value="UniProtKB-KW"/>
</dbReference>
<evidence type="ECO:0000313" key="10">
    <source>
        <dbReference type="Proteomes" id="UP000028712"/>
    </source>
</evidence>
<keyword evidence="11" id="KW-1185">Reference proteome</keyword>
<protein>
    <submittedName>
        <fullName evidence="9">Cytochrome P450</fullName>
    </submittedName>
</protein>
<dbReference type="GO" id="GO:0020037">
    <property type="term" value="F:heme binding"/>
    <property type="evidence" value="ECO:0007669"/>
    <property type="project" value="InterPro"/>
</dbReference>